<evidence type="ECO:0000256" key="3">
    <source>
        <dbReference type="ARBA" id="ARBA00022692"/>
    </source>
</evidence>
<dbReference type="GO" id="GO:0016020">
    <property type="term" value="C:membrane"/>
    <property type="evidence" value="ECO:0007669"/>
    <property type="project" value="UniProtKB-SubCell"/>
</dbReference>
<gene>
    <name evidence="7" type="ORF">GTW51_16850</name>
</gene>
<feature type="transmembrane region" description="Helical" evidence="6">
    <location>
        <begin position="197"/>
        <end position="222"/>
    </location>
</feature>
<name>A0A6L9ML44_9HYPH</name>
<reference evidence="7 8" key="1">
    <citation type="submission" date="2020-01" db="EMBL/GenBank/DDBJ databases">
        <title>Genomes of bacteria type strains.</title>
        <authorList>
            <person name="Chen J."/>
            <person name="Zhu S."/>
            <person name="Chen J."/>
        </authorList>
    </citation>
    <scope>NUCLEOTIDE SEQUENCE [LARGE SCALE GENOMIC DNA]</scope>
    <source>
        <strain evidence="7 8">KCTC 52919</strain>
    </source>
</reference>
<comment type="caution">
    <text evidence="7">The sequence shown here is derived from an EMBL/GenBank/DDBJ whole genome shotgun (WGS) entry which is preliminary data.</text>
</comment>
<protein>
    <submittedName>
        <fullName evidence="7">AI-2E family transporter</fullName>
    </submittedName>
</protein>
<dbReference type="PANTHER" id="PTHR21716">
    <property type="entry name" value="TRANSMEMBRANE PROTEIN"/>
    <property type="match status" value="1"/>
</dbReference>
<feature type="transmembrane region" description="Helical" evidence="6">
    <location>
        <begin position="12"/>
        <end position="32"/>
    </location>
</feature>
<accession>A0A6L9ML44</accession>
<keyword evidence="4 6" id="KW-1133">Transmembrane helix</keyword>
<feature type="transmembrane region" description="Helical" evidence="6">
    <location>
        <begin position="69"/>
        <end position="89"/>
    </location>
</feature>
<evidence type="ECO:0000256" key="1">
    <source>
        <dbReference type="ARBA" id="ARBA00004141"/>
    </source>
</evidence>
<feature type="transmembrane region" description="Helical" evidence="6">
    <location>
        <begin position="38"/>
        <end position="57"/>
    </location>
</feature>
<evidence type="ECO:0000256" key="2">
    <source>
        <dbReference type="ARBA" id="ARBA00009773"/>
    </source>
</evidence>
<evidence type="ECO:0000313" key="8">
    <source>
        <dbReference type="Proteomes" id="UP000476332"/>
    </source>
</evidence>
<dbReference type="Proteomes" id="UP000476332">
    <property type="component" value="Unassembled WGS sequence"/>
</dbReference>
<dbReference type="InterPro" id="IPR002549">
    <property type="entry name" value="AI-2E-like"/>
</dbReference>
<dbReference type="EMBL" id="JAAAMJ010000015">
    <property type="protein sequence ID" value="NDV88372.1"/>
    <property type="molecule type" value="Genomic_DNA"/>
</dbReference>
<feature type="transmembrane region" description="Helical" evidence="6">
    <location>
        <begin position="139"/>
        <end position="163"/>
    </location>
</feature>
<sequence length="357" mass="37585">MQVPQRDAEYARRTLIAAGIVIALAAGTALVWMASEAIFLVFAGLLLAAVFSGLASLLHKTGLPKKAGLVAVILLLLGLIAGGFAWGGFTIVQQFSDLTTLVEEQLNRVPGLLDEMDIPVGEEEAEDGMRNLLPDPGRIFSSAVTIAGGIGNVFIAFFIAVFISWQPGLYRRGVASLFAQSKRRRIDETLVKSSHTLVLWLAGQAISMATIFLVTLGALYAIGMPNAFLLSLQAGLFAFVPTIGPFVAGAVIVLSGFAVSTEMALYGLGAYILIQGIESNVTQPVAQRWTSALPPALTLGAQLIFGVLFGLVGVILAVPVVAVLKTIVEELYIKDTLGGPYDKEAETAEADAAIAAQ</sequence>
<dbReference type="PANTHER" id="PTHR21716:SF62">
    <property type="entry name" value="TRANSPORT PROTEIN YDBI-RELATED"/>
    <property type="match status" value="1"/>
</dbReference>
<dbReference type="RefSeq" id="WP_163045206.1">
    <property type="nucleotide sequence ID" value="NZ_JAAAMJ010000015.1"/>
</dbReference>
<evidence type="ECO:0000256" key="5">
    <source>
        <dbReference type="ARBA" id="ARBA00023136"/>
    </source>
</evidence>
<keyword evidence="5 6" id="KW-0472">Membrane</keyword>
<evidence type="ECO:0000313" key="7">
    <source>
        <dbReference type="EMBL" id="NDV88372.1"/>
    </source>
</evidence>
<comment type="similarity">
    <text evidence="2">Belongs to the autoinducer-2 exporter (AI-2E) (TC 2.A.86) family.</text>
</comment>
<evidence type="ECO:0000256" key="4">
    <source>
        <dbReference type="ARBA" id="ARBA00022989"/>
    </source>
</evidence>
<keyword evidence="8" id="KW-1185">Reference proteome</keyword>
<evidence type="ECO:0000256" key="6">
    <source>
        <dbReference type="SAM" id="Phobius"/>
    </source>
</evidence>
<organism evidence="7 8">
    <name type="scientific">Aurantimonas aggregata</name>
    <dbReference type="NCBI Taxonomy" id="2047720"/>
    <lineage>
        <taxon>Bacteria</taxon>
        <taxon>Pseudomonadati</taxon>
        <taxon>Pseudomonadota</taxon>
        <taxon>Alphaproteobacteria</taxon>
        <taxon>Hyphomicrobiales</taxon>
        <taxon>Aurantimonadaceae</taxon>
        <taxon>Aurantimonas</taxon>
    </lineage>
</organism>
<dbReference type="AlphaFoldDB" id="A0A6L9ML44"/>
<keyword evidence="3 6" id="KW-0812">Transmembrane</keyword>
<dbReference type="GO" id="GO:0055085">
    <property type="term" value="P:transmembrane transport"/>
    <property type="evidence" value="ECO:0007669"/>
    <property type="project" value="TreeGrafter"/>
</dbReference>
<feature type="transmembrane region" description="Helical" evidence="6">
    <location>
        <begin position="301"/>
        <end position="324"/>
    </location>
</feature>
<proteinExistence type="inferred from homology"/>
<feature type="transmembrane region" description="Helical" evidence="6">
    <location>
        <begin position="264"/>
        <end position="281"/>
    </location>
</feature>
<dbReference type="Pfam" id="PF01594">
    <property type="entry name" value="AI-2E_transport"/>
    <property type="match status" value="1"/>
</dbReference>
<comment type="subcellular location">
    <subcellularLocation>
        <location evidence="1">Membrane</location>
        <topology evidence="1">Multi-pass membrane protein</topology>
    </subcellularLocation>
</comment>
<feature type="transmembrane region" description="Helical" evidence="6">
    <location>
        <begin position="234"/>
        <end position="257"/>
    </location>
</feature>